<organism evidence="1 2">
    <name type="scientific">Actinoplanes auranticolor</name>
    <dbReference type="NCBI Taxonomy" id="47988"/>
    <lineage>
        <taxon>Bacteria</taxon>
        <taxon>Bacillati</taxon>
        <taxon>Actinomycetota</taxon>
        <taxon>Actinomycetes</taxon>
        <taxon>Micromonosporales</taxon>
        <taxon>Micromonosporaceae</taxon>
        <taxon>Actinoplanes</taxon>
    </lineage>
</organism>
<protein>
    <recommendedName>
        <fullName evidence="3">Phosphodiesterase</fullName>
    </recommendedName>
</protein>
<dbReference type="EMBL" id="BOQL01000031">
    <property type="protein sequence ID" value="GIM70558.1"/>
    <property type="molecule type" value="Genomic_DNA"/>
</dbReference>
<sequence>MAVAALGTAVAVRVARSRERRFLHPDGRSFTGDLEVWGALQPTGAELFDRPGRHPVTLRISKGIGTRPGRADILGVAVRVHGPVAGRRHDLLFSTSGKGRVLRHVPVPRTSFDTVYGSILPYRTGSGRTFHLGVQADPDAGPLGRTLESVTAAARHDGAVLLLALADGAAVEVVGRLRFGAALAAKQDADLAFDPVRNVAADLHPTGLVHGSRALAYPLSQRWRGARTAARNPAAVARTNLHR</sequence>
<gene>
    <name evidence="1" type="ORF">Aau02nite_41590</name>
</gene>
<dbReference type="InterPro" id="IPR020835">
    <property type="entry name" value="Catalase_sf"/>
</dbReference>
<evidence type="ECO:0000313" key="2">
    <source>
        <dbReference type="Proteomes" id="UP000681340"/>
    </source>
</evidence>
<dbReference type="Proteomes" id="UP000681340">
    <property type="component" value="Unassembled WGS sequence"/>
</dbReference>
<accession>A0A919VV52</accession>
<proteinExistence type="predicted"/>
<keyword evidence="2" id="KW-1185">Reference proteome</keyword>
<reference evidence="1" key="1">
    <citation type="submission" date="2021-03" db="EMBL/GenBank/DDBJ databases">
        <title>Whole genome shotgun sequence of Actinoplanes auranticolor NBRC 12245.</title>
        <authorList>
            <person name="Komaki H."/>
            <person name="Tamura T."/>
        </authorList>
    </citation>
    <scope>NUCLEOTIDE SEQUENCE</scope>
    <source>
        <strain evidence="1">NBRC 12245</strain>
    </source>
</reference>
<dbReference type="AlphaFoldDB" id="A0A919VV52"/>
<evidence type="ECO:0008006" key="3">
    <source>
        <dbReference type="Google" id="ProtNLM"/>
    </source>
</evidence>
<evidence type="ECO:0000313" key="1">
    <source>
        <dbReference type="EMBL" id="GIM70558.1"/>
    </source>
</evidence>
<name>A0A919VV52_9ACTN</name>
<dbReference type="GO" id="GO:0020037">
    <property type="term" value="F:heme binding"/>
    <property type="evidence" value="ECO:0007669"/>
    <property type="project" value="InterPro"/>
</dbReference>
<comment type="caution">
    <text evidence="1">The sequence shown here is derived from an EMBL/GenBank/DDBJ whole genome shotgun (WGS) entry which is preliminary data.</text>
</comment>
<dbReference type="SUPFAM" id="SSF56634">
    <property type="entry name" value="Heme-dependent catalase-like"/>
    <property type="match status" value="1"/>
</dbReference>